<dbReference type="Gene3D" id="3.40.50.720">
    <property type="entry name" value="NAD(P)-binding Rossmann-like Domain"/>
    <property type="match status" value="1"/>
</dbReference>
<accession>M1D9V2</accession>
<dbReference type="eggNOG" id="KOG1208">
    <property type="taxonomic scope" value="Eukaryota"/>
</dbReference>
<reference evidence="2" key="1">
    <citation type="journal article" date="2011" name="Nature">
        <title>Genome sequence and analysis of the tuber crop potato.</title>
        <authorList>
            <consortium name="The Potato Genome Sequencing Consortium"/>
        </authorList>
    </citation>
    <scope>NUCLEOTIDE SEQUENCE [LARGE SCALE GENOMIC DNA]</scope>
    <source>
        <strain evidence="2">cv. DM1-3 516 R44</strain>
    </source>
</reference>
<dbReference type="PANTHER" id="PTHR48476">
    <property type="entry name" value="SHORT-CHAIN DEHYDROGENASE TIC 32, CHLOROPLASTIC-LIKE"/>
    <property type="match status" value="1"/>
</dbReference>
<organism evidence="1 2">
    <name type="scientific">Solanum tuberosum</name>
    <name type="common">Potato</name>
    <dbReference type="NCBI Taxonomy" id="4113"/>
    <lineage>
        <taxon>Eukaryota</taxon>
        <taxon>Viridiplantae</taxon>
        <taxon>Streptophyta</taxon>
        <taxon>Embryophyta</taxon>
        <taxon>Tracheophyta</taxon>
        <taxon>Spermatophyta</taxon>
        <taxon>Magnoliopsida</taxon>
        <taxon>eudicotyledons</taxon>
        <taxon>Gunneridae</taxon>
        <taxon>Pentapetalae</taxon>
        <taxon>asterids</taxon>
        <taxon>lamiids</taxon>
        <taxon>Solanales</taxon>
        <taxon>Solanaceae</taxon>
        <taxon>Solanoideae</taxon>
        <taxon>Solaneae</taxon>
        <taxon>Solanum</taxon>
    </lineage>
</organism>
<dbReference type="AlphaFoldDB" id="M1D9V2"/>
<dbReference type="InterPro" id="IPR036291">
    <property type="entry name" value="NAD(P)-bd_dom_sf"/>
</dbReference>
<evidence type="ECO:0000313" key="2">
    <source>
        <dbReference type="Proteomes" id="UP000011115"/>
    </source>
</evidence>
<protein>
    <submittedName>
        <fullName evidence="1">Short-chain dehydrogenase</fullName>
    </submittedName>
</protein>
<dbReference type="SUPFAM" id="SSF51735">
    <property type="entry name" value="NAD(P)-binding Rossmann-fold domains"/>
    <property type="match status" value="1"/>
</dbReference>
<evidence type="ECO:0000313" key="1">
    <source>
        <dbReference type="EnsemblPlants" id="PGSC0003DMT400085601"/>
    </source>
</evidence>
<dbReference type="Gramene" id="PGSC0003DMT400085601">
    <property type="protein sequence ID" value="PGSC0003DMT400085601"/>
    <property type="gene ID" value="PGSC0003DMG400035172"/>
</dbReference>
<dbReference type="Proteomes" id="UP000011115">
    <property type="component" value="Unassembled WGS sequence"/>
</dbReference>
<dbReference type="InterPro" id="IPR002347">
    <property type="entry name" value="SDR_fam"/>
</dbReference>
<reference evidence="1" key="2">
    <citation type="submission" date="2015-06" db="UniProtKB">
        <authorList>
            <consortium name="EnsemblPlants"/>
        </authorList>
    </citation>
    <scope>IDENTIFICATION</scope>
    <source>
        <strain evidence="1">DM1-3 516 R44</strain>
    </source>
</reference>
<dbReference type="OMA" id="YSFWAYG"/>
<dbReference type="STRING" id="4113.M1D9V2"/>
<name>M1D9V2_SOLTU</name>
<dbReference type="InterPro" id="IPR055280">
    <property type="entry name" value="TIC32"/>
</dbReference>
<dbReference type="EnsemblPlants" id="PGSC0003DMT400085601">
    <property type="protein sequence ID" value="PGSC0003DMT400085601"/>
    <property type="gene ID" value="PGSC0003DMG400035172"/>
</dbReference>
<dbReference type="Pfam" id="PF00106">
    <property type="entry name" value="adh_short"/>
    <property type="match status" value="1"/>
</dbReference>
<dbReference type="InParanoid" id="M1D9V2"/>
<sequence length="161" mass="17340">MWVFSRSKGASGFSYSSTAEQVTQEIDGSGLTAIVTGASSGIGAETSRVLALRGVHVIMAVRNIAAGKDVKEAIVKEIPAAKVDIMELDLSSLASVRKFAADFISSGRSLNMLIYYSFWAYGQSKLANILHTCELTRRLKFLISIARPVVALAYKGSMPFN</sequence>
<dbReference type="PaxDb" id="4113-PGSC0003DMT400085601"/>
<dbReference type="HOGENOM" id="CLU_010194_44_0_1"/>
<proteinExistence type="predicted"/>
<keyword evidence="2" id="KW-1185">Reference proteome</keyword>
<dbReference type="PANTHER" id="PTHR48476:SF1">
    <property type="entry name" value="SHORT-CHAIN DEHYDROGENASE TIC 32, CHLOROPLASTIC-LIKE"/>
    <property type="match status" value="1"/>
</dbReference>